<dbReference type="SUPFAM" id="SSF52540">
    <property type="entry name" value="P-loop containing nucleoside triphosphate hydrolases"/>
    <property type="match status" value="1"/>
</dbReference>
<feature type="domain" description="Sulfotransferase" evidence="4">
    <location>
        <begin position="167"/>
        <end position="276"/>
    </location>
</feature>
<protein>
    <submittedName>
        <fullName evidence="6">Sulfotransferase domain-containing protein</fullName>
    </submittedName>
</protein>
<sequence length="373" mass="42307">MAPISKHNRKLKIEDTDLPTASEHLPASASCSTEAPNSGIVFQLDGQPKQSCIDNEIWPPVFKPEFLRSAKAMKPRDSDIFVCTYPKCGTTWIQHICSQLLTDNYGPQVGRELCITSPMIERMGARFTDNLDSPRLLKTHFTWYNVPKNNNAKYILAVRNPKDCATSWLPHINDENVLFLKYEDMCADLRQAVLRIGTFLGGKAAEHVQNEAVLNQIVANSTIKSMKKDQWRWFPENNLRQNIFIRKGGSGDWKNYFTRDQSDRLDAMYQKYLAGTVAEHWWEEEMTWDSMEDMGIEADLSAVSIAEKFTSSSSTISSRRGSLEDFGTDSIESADLNADLNVLKTAIQKYIPWRERVSSQSSSGYNSLSSSLY</sequence>
<name>A0A915PPF0_9BILA</name>
<evidence type="ECO:0000256" key="2">
    <source>
        <dbReference type="ARBA" id="ARBA00022679"/>
    </source>
</evidence>
<feature type="region of interest" description="Disordered" evidence="3">
    <location>
        <begin position="1"/>
        <end position="29"/>
    </location>
</feature>
<evidence type="ECO:0000313" key="5">
    <source>
        <dbReference type="Proteomes" id="UP000887581"/>
    </source>
</evidence>
<dbReference type="Pfam" id="PF00685">
    <property type="entry name" value="Sulfotransfer_1"/>
    <property type="match status" value="1"/>
</dbReference>
<feature type="compositionally biased region" description="Basic residues" evidence="3">
    <location>
        <begin position="1"/>
        <end position="10"/>
    </location>
</feature>
<dbReference type="Proteomes" id="UP000887581">
    <property type="component" value="Unplaced"/>
</dbReference>
<dbReference type="Gene3D" id="3.40.50.300">
    <property type="entry name" value="P-loop containing nucleotide triphosphate hydrolases"/>
    <property type="match status" value="2"/>
</dbReference>
<evidence type="ECO:0000313" key="6">
    <source>
        <dbReference type="WBParaSite" id="sdigi.contig299.g7213.t1"/>
    </source>
</evidence>
<dbReference type="GO" id="GO:0008146">
    <property type="term" value="F:sulfotransferase activity"/>
    <property type="evidence" value="ECO:0007669"/>
    <property type="project" value="InterPro"/>
</dbReference>
<proteinExistence type="inferred from homology"/>
<reference evidence="6" key="1">
    <citation type="submission" date="2022-11" db="UniProtKB">
        <authorList>
            <consortium name="WormBaseParasite"/>
        </authorList>
    </citation>
    <scope>IDENTIFICATION</scope>
</reference>
<dbReference type="InterPro" id="IPR000863">
    <property type="entry name" value="Sulfotransferase_dom"/>
</dbReference>
<accession>A0A915PPF0</accession>
<evidence type="ECO:0000256" key="1">
    <source>
        <dbReference type="ARBA" id="ARBA00005771"/>
    </source>
</evidence>
<dbReference type="InterPro" id="IPR027417">
    <property type="entry name" value="P-loop_NTPase"/>
</dbReference>
<keyword evidence="5" id="KW-1185">Reference proteome</keyword>
<evidence type="ECO:0000256" key="3">
    <source>
        <dbReference type="SAM" id="MobiDB-lite"/>
    </source>
</evidence>
<keyword evidence="2" id="KW-0808">Transferase</keyword>
<dbReference type="WBParaSite" id="sdigi.contig299.g7213.t1">
    <property type="protein sequence ID" value="sdigi.contig299.g7213.t1"/>
    <property type="gene ID" value="sdigi.contig299.g7213"/>
</dbReference>
<organism evidence="5 6">
    <name type="scientific">Setaria digitata</name>
    <dbReference type="NCBI Taxonomy" id="48799"/>
    <lineage>
        <taxon>Eukaryota</taxon>
        <taxon>Metazoa</taxon>
        <taxon>Ecdysozoa</taxon>
        <taxon>Nematoda</taxon>
        <taxon>Chromadorea</taxon>
        <taxon>Rhabditida</taxon>
        <taxon>Spirurina</taxon>
        <taxon>Spiruromorpha</taxon>
        <taxon>Filarioidea</taxon>
        <taxon>Setariidae</taxon>
        <taxon>Setaria</taxon>
    </lineage>
</organism>
<dbReference type="PANTHER" id="PTHR11783">
    <property type="entry name" value="SULFOTRANSFERASE SULT"/>
    <property type="match status" value="1"/>
</dbReference>
<evidence type="ECO:0000259" key="4">
    <source>
        <dbReference type="Pfam" id="PF00685"/>
    </source>
</evidence>
<comment type="similarity">
    <text evidence="1">Belongs to the sulfotransferase 1 family.</text>
</comment>
<dbReference type="AlphaFoldDB" id="A0A915PPF0"/>